<gene>
    <name evidence="1" type="ORF">NQ317_019232</name>
</gene>
<name>A0ABQ9JST9_9CUCU</name>
<evidence type="ECO:0000313" key="1">
    <source>
        <dbReference type="EMBL" id="KAJ8980345.1"/>
    </source>
</evidence>
<sequence>MNVERFSKCCNVDVIYNEIFSHCETIINNISPILTCKYNNNVPWFDNDIFYAINLRDKSYKAFKGSTGNDRQEKWDIFKQRRNMTKKERYYFEKNDRYSNNSQLMWKTLKKLVNISYNEFPKRIEFNNSGNINVVPDITEISNKLNNYFVCSVKEIVNSINQDEVWSYCDYNLYACFAEFSLYLNVNKLKLNVNKTKGMIITTKYKYSKLNLNDIRLHIDNELIELGNDVKYLGFKLDSCLLLGEHFNYILKKISKKNFLFFTNIFGLIYADQDKAPLYFQEFIKFNSDIHDYPTRFNSNIHIQRTNKRNSMISLFFKGFDQYNKLPVDIKCSKSLAFFKKKALERCRKVIFYLIKIFYVLFDLSYHKADFEMVRRFSEAERIEILIIRDSSDRQRTYEEACFYFNKTYPLAEPLLKTSVSKII</sequence>
<comment type="caution">
    <text evidence="1">The sequence shown here is derived from an EMBL/GenBank/DDBJ whole genome shotgun (WGS) entry which is preliminary data.</text>
</comment>
<proteinExistence type="predicted"/>
<organism evidence="1 2">
    <name type="scientific">Molorchus minor</name>
    <dbReference type="NCBI Taxonomy" id="1323400"/>
    <lineage>
        <taxon>Eukaryota</taxon>
        <taxon>Metazoa</taxon>
        <taxon>Ecdysozoa</taxon>
        <taxon>Arthropoda</taxon>
        <taxon>Hexapoda</taxon>
        <taxon>Insecta</taxon>
        <taxon>Pterygota</taxon>
        <taxon>Neoptera</taxon>
        <taxon>Endopterygota</taxon>
        <taxon>Coleoptera</taxon>
        <taxon>Polyphaga</taxon>
        <taxon>Cucujiformia</taxon>
        <taxon>Chrysomeloidea</taxon>
        <taxon>Cerambycidae</taxon>
        <taxon>Lamiinae</taxon>
        <taxon>Monochamini</taxon>
        <taxon>Molorchus</taxon>
    </lineage>
</organism>
<dbReference type="Proteomes" id="UP001162164">
    <property type="component" value="Unassembled WGS sequence"/>
</dbReference>
<dbReference type="EMBL" id="JAPWTJ010000265">
    <property type="protein sequence ID" value="KAJ8980345.1"/>
    <property type="molecule type" value="Genomic_DNA"/>
</dbReference>
<evidence type="ECO:0000313" key="2">
    <source>
        <dbReference type="Proteomes" id="UP001162164"/>
    </source>
</evidence>
<accession>A0ABQ9JST9</accession>
<reference evidence="1" key="1">
    <citation type="journal article" date="2023" name="Insect Mol. Biol.">
        <title>Genome sequencing provides insights into the evolution of gene families encoding plant cell wall-degrading enzymes in longhorned beetles.</title>
        <authorList>
            <person name="Shin N.R."/>
            <person name="Okamura Y."/>
            <person name="Kirsch R."/>
            <person name="Pauchet Y."/>
        </authorList>
    </citation>
    <scope>NUCLEOTIDE SEQUENCE</scope>
    <source>
        <strain evidence="1">MMC_N1</strain>
    </source>
</reference>
<keyword evidence="2" id="KW-1185">Reference proteome</keyword>
<protein>
    <submittedName>
        <fullName evidence="1">Uncharacterized protein</fullName>
    </submittedName>
</protein>